<dbReference type="AlphaFoldDB" id="A0A5C6B8W6"/>
<protein>
    <submittedName>
        <fullName evidence="2">Uncharacterized protein</fullName>
    </submittedName>
</protein>
<dbReference type="EMBL" id="SJPN01000001">
    <property type="protein sequence ID" value="TWU07706.1"/>
    <property type="molecule type" value="Genomic_DNA"/>
</dbReference>
<evidence type="ECO:0000313" key="2">
    <source>
        <dbReference type="EMBL" id="TWU07706.1"/>
    </source>
</evidence>
<dbReference type="RefSeq" id="WP_231741585.1">
    <property type="nucleotide sequence ID" value="NZ_CP151726.1"/>
</dbReference>
<keyword evidence="3" id="KW-1185">Reference proteome</keyword>
<proteinExistence type="predicted"/>
<name>A0A5C6B8W6_9BACT</name>
<gene>
    <name evidence="2" type="ORF">Pla52n_02790</name>
</gene>
<sequence>MPRRESLPSDSQPQLSLFRGDDPRQERELDRITGIAEKRTRTMPLRILVPLLMDAHEKNRFWLEDFAEDVVHVDADLHEILIAYQKIRISDAA</sequence>
<reference evidence="2 3" key="1">
    <citation type="submission" date="2019-02" db="EMBL/GenBank/DDBJ databases">
        <title>Deep-cultivation of Planctomycetes and their phenomic and genomic characterization uncovers novel biology.</title>
        <authorList>
            <person name="Wiegand S."/>
            <person name="Jogler M."/>
            <person name="Boedeker C."/>
            <person name="Pinto D."/>
            <person name="Vollmers J."/>
            <person name="Rivas-Marin E."/>
            <person name="Kohn T."/>
            <person name="Peeters S.H."/>
            <person name="Heuer A."/>
            <person name="Rast P."/>
            <person name="Oberbeckmann S."/>
            <person name="Bunk B."/>
            <person name="Jeske O."/>
            <person name="Meyerdierks A."/>
            <person name="Storesund J.E."/>
            <person name="Kallscheuer N."/>
            <person name="Luecker S."/>
            <person name="Lage O.M."/>
            <person name="Pohl T."/>
            <person name="Merkel B.J."/>
            <person name="Hornburger P."/>
            <person name="Mueller R.-W."/>
            <person name="Bruemmer F."/>
            <person name="Labrenz M."/>
            <person name="Spormann A.M."/>
            <person name="Op Den Camp H."/>
            <person name="Overmann J."/>
            <person name="Amann R."/>
            <person name="Jetten M.S.M."/>
            <person name="Mascher T."/>
            <person name="Medema M.H."/>
            <person name="Devos D.P."/>
            <person name="Kaster A.-K."/>
            <person name="Ovreas L."/>
            <person name="Rohde M."/>
            <person name="Galperin M.Y."/>
            <person name="Jogler C."/>
        </authorList>
    </citation>
    <scope>NUCLEOTIDE SEQUENCE [LARGE SCALE GENOMIC DNA]</scope>
    <source>
        <strain evidence="2 3">Pla52n</strain>
    </source>
</reference>
<feature type="compositionally biased region" description="Low complexity" evidence="1">
    <location>
        <begin position="8"/>
        <end position="17"/>
    </location>
</feature>
<dbReference type="Proteomes" id="UP000320176">
    <property type="component" value="Unassembled WGS sequence"/>
</dbReference>
<comment type="caution">
    <text evidence="2">The sequence shown here is derived from an EMBL/GenBank/DDBJ whole genome shotgun (WGS) entry which is preliminary data.</text>
</comment>
<evidence type="ECO:0000256" key="1">
    <source>
        <dbReference type="SAM" id="MobiDB-lite"/>
    </source>
</evidence>
<feature type="region of interest" description="Disordered" evidence="1">
    <location>
        <begin position="1"/>
        <end position="26"/>
    </location>
</feature>
<accession>A0A5C6B8W6</accession>
<organism evidence="2 3">
    <name type="scientific">Stieleria varia</name>
    <dbReference type="NCBI Taxonomy" id="2528005"/>
    <lineage>
        <taxon>Bacteria</taxon>
        <taxon>Pseudomonadati</taxon>
        <taxon>Planctomycetota</taxon>
        <taxon>Planctomycetia</taxon>
        <taxon>Pirellulales</taxon>
        <taxon>Pirellulaceae</taxon>
        <taxon>Stieleria</taxon>
    </lineage>
</organism>
<evidence type="ECO:0000313" key="3">
    <source>
        <dbReference type="Proteomes" id="UP000320176"/>
    </source>
</evidence>